<dbReference type="Proteomes" id="UP000622245">
    <property type="component" value="Unassembled WGS sequence"/>
</dbReference>
<accession>A0ABS1YD51</accession>
<keyword evidence="2" id="KW-1185">Reference proteome</keyword>
<gene>
    <name evidence="1" type="ORF">JM949_07640</name>
</gene>
<evidence type="ECO:0000313" key="2">
    <source>
        <dbReference type="Proteomes" id="UP000622245"/>
    </source>
</evidence>
<proteinExistence type="predicted"/>
<dbReference type="RefSeq" id="WP_203147735.1">
    <property type="nucleotide sequence ID" value="NZ_JAEVHL010000021.1"/>
</dbReference>
<evidence type="ECO:0000313" key="1">
    <source>
        <dbReference type="EMBL" id="MBM0275335.1"/>
    </source>
</evidence>
<name>A0ABS1YD51_9ACTN</name>
<reference evidence="1 2" key="1">
    <citation type="submission" date="2021-01" db="EMBL/GenBank/DDBJ databases">
        <title>Draft genome sequence of Micromonospora sp. strain STR1s_6.</title>
        <authorList>
            <person name="Karlyshev A."/>
            <person name="Jawad R."/>
        </authorList>
    </citation>
    <scope>NUCLEOTIDE SEQUENCE [LARGE SCALE GENOMIC DNA]</scope>
    <source>
        <strain evidence="1 2">STR1S-6</strain>
    </source>
</reference>
<organism evidence="1 2">
    <name type="scientific">Micromonospora tarensis</name>
    <dbReference type="NCBI Taxonomy" id="2806100"/>
    <lineage>
        <taxon>Bacteria</taxon>
        <taxon>Bacillati</taxon>
        <taxon>Actinomycetota</taxon>
        <taxon>Actinomycetes</taxon>
        <taxon>Micromonosporales</taxon>
        <taxon>Micromonosporaceae</taxon>
        <taxon>Micromonospora</taxon>
    </lineage>
</organism>
<protein>
    <submittedName>
        <fullName evidence="1">Uncharacterized protein</fullName>
    </submittedName>
</protein>
<dbReference type="EMBL" id="JAEVHL010000021">
    <property type="protein sequence ID" value="MBM0275335.1"/>
    <property type="molecule type" value="Genomic_DNA"/>
</dbReference>
<sequence>MQKPSIGRVVIAFVDPIGNNGAQECPAVITRVWGERKDGGWTVNIKTLKDGNVDEWLTSVALFENEGAAMDHDPKRSCYWPPRV</sequence>
<comment type="caution">
    <text evidence="1">The sequence shown here is derived from an EMBL/GenBank/DDBJ whole genome shotgun (WGS) entry which is preliminary data.</text>
</comment>